<keyword evidence="4" id="KW-1185">Reference proteome</keyword>
<feature type="coiled-coil region" evidence="1">
    <location>
        <begin position="640"/>
        <end position="721"/>
    </location>
</feature>
<feature type="region of interest" description="Disordered" evidence="2">
    <location>
        <begin position="63"/>
        <end position="105"/>
    </location>
</feature>
<feature type="region of interest" description="Disordered" evidence="2">
    <location>
        <begin position="1"/>
        <end position="23"/>
    </location>
</feature>
<evidence type="ECO:0000313" key="3">
    <source>
        <dbReference type="EMBL" id="KAK9674930.1"/>
    </source>
</evidence>
<dbReference type="PANTHER" id="PTHR31540">
    <property type="entry name" value="CENTROSOMAL PROTEIN OF 131 KDA"/>
    <property type="match status" value="1"/>
</dbReference>
<name>A0AAW1HFE2_POPJA</name>
<sequence>MSTGLTVSGKSCLNSDEERSLPSSQIFKDLISEPIQSYKSNPENLRNSVLEHRNEVNSFDSYNPLQAAEKNEQYTDCPLTPGLTSKPPLPKKSDNKCKNKGGSKDNNLLNNDEIELIRLKTLKFEEDSLKKYERNDLNEEVIFKLEEIKSEKDFHTFLERRQNDIEKSVNAQFNTSYAEDEDLRLLDKVADNMDSSKTRYELLSHREASDNMKSPDILTSKSDSEIITSQDLHFKNWLAEDGHVEKNVSKSEERTDSFLKNLKSQHGEIDKCINKAQQILDKSKRLNAKPTTSSEENKVNLQDEKDDLDLKFEKFFQEPPKNIDKAPKKILKNHHTNCSDTKVNKSCSNQKKKEKLNSINETRKNKLTYIEKFDNSSRNDVATECQEEESWMSKFACDDKEECDDSKENLGAPNFNSTAINTHMDDNSTKVTQWLQDDIKCNGRNRNFLDILENVEDLDAVTRVADQEILELPHQNNETKTGLTESNTYDDIVQILKVLEAVDRKSQMKMESIKDIVNQELCNQDNQNETKHAGQNIPQIIITDTSSRTSSAVSRSSDQGLGSTSSLNSYASNYKEILSFLDEVDRNSLQTLSCAKERVQQVAKVVQNAICLDTIPKHEDLMPLDNRELCDQIIDLNLRLKDKSSSIKLLQDELSAARDQVLNLTKQSEDITKQKMKVQKDEHEAIVKRHQKFIDQLINDKKTLNQQCESLIAEIKMLEDRYNSNMKALEHKHQVELKKVKEMHMAGEKIRRERWIDTKTQKIKELTVKSLEPELQSMTLRHQQEITDLRALHTKELEDLELKAARKTQQQCEALRQQLTEEREKALAHEREIVRQRYEKLVETEEKGYQEQRRRLQQEHANRLMELEERQNSATTERDKAIKQAQEEFDDKLQTAIRRHNNEIKLLKETISMETEAWKNNYRKQQAIQIIEKEAKMRDQFKKERDREIEEVIERLESEANETKVQIEQATESRI</sequence>
<dbReference type="EMBL" id="JASPKY010001388">
    <property type="protein sequence ID" value="KAK9674930.1"/>
    <property type="molecule type" value="Genomic_DNA"/>
</dbReference>
<dbReference type="GO" id="GO:0035735">
    <property type="term" value="P:intraciliary transport involved in cilium assembly"/>
    <property type="evidence" value="ECO:0007669"/>
    <property type="project" value="InterPro"/>
</dbReference>
<protein>
    <recommendedName>
        <fullName evidence="5">5-azacytidine-induced protein 1</fullName>
    </recommendedName>
</protein>
<organism evidence="3 4">
    <name type="scientific">Popillia japonica</name>
    <name type="common">Japanese beetle</name>
    <dbReference type="NCBI Taxonomy" id="7064"/>
    <lineage>
        <taxon>Eukaryota</taxon>
        <taxon>Metazoa</taxon>
        <taxon>Ecdysozoa</taxon>
        <taxon>Arthropoda</taxon>
        <taxon>Hexapoda</taxon>
        <taxon>Insecta</taxon>
        <taxon>Pterygota</taxon>
        <taxon>Neoptera</taxon>
        <taxon>Endopterygota</taxon>
        <taxon>Coleoptera</taxon>
        <taxon>Polyphaga</taxon>
        <taxon>Scarabaeiformia</taxon>
        <taxon>Scarabaeidae</taxon>
        <taxon>Rutelinae</taxon>
        <taxon>Popillia</taxon>
    </lineage>
</organism>
<evidence type="ECO:0008006" key="5">
    <source>
        <dbReference type="Google" id="ProtNLM"/>
    </source>
</evidence>
<comment type="caution">
    <text evidence="3">The sequence shown here is derived from an EMBL/GenBank/DDBJ whole genome shotgun (WGS) entry which is preliminary data.</text>
</comment>
<evidence type="ECO:0000256" key="2">
    <source>
        <dbReference type="SAM" id="MobiDB-lite"/>
    </source>
</evidence>
<feature type="compositionally biased region" description="Polar residues" evidence="2">
    <location>
        <begin position="1"/>
        <end position="14"/>
    </location>
</feature>
<gene>
    <name evidence="3" type="ORF">QE152_g40761</name>
</gene>
<feature type="coiled-coil region" evidence="1">
    <location>
        <begin position="790"/>
        <end position="973"/>
    </location>
</feature>
<feature type="non-terminal residue" evidence="3">
    <location>
        <position position="975"/>
    </location>
</feature>
<dbReference type="GO" id="GO:0005929">
    <property type="term" value="C:cilium"/>
    <property type="evidence" value="ECO:0007669"/>
    <property type="project" value="GOC"/>
</dbReference>
<dbReference type="InterPro" id="IPR030465">
    <property type="entry name" value="CEP131"/>
</dbReference>
<dbReference type="GO" id="GO:0034451">
    <property type="term" value="C:centriolar satellite"/>
    <property type="evidence" value="ECO:0007669"/>
    <property type="project" value="TreeGrafter"/>
</dbReference>
<evidence type="ECO:0000313" key="4">
    <source>
        <dbReference type="Proteomes" id="UP001458880"/>
    </source>
</evidence>
<dbReference type="GO" id="GO:0010824">
    <property type="term" value="P:regulation of centrosome duplication"/>
    <property type="evidence" value="ECO:0007669"/>
    <property type="project" value="TreeGrafter"/>
</dbReference>
<accession>A0AAW1HFE2</accession>
<reference evidence="3 4" key="1">
    <citation type="journal article" date="2024" name="BMC Genomics">
        <title>De novo assembly and annotation of Popillia japonica's genome with initial clues to its potential as an invasive pest.</title>
        <authorList>
            <person name="Cucini C."/>
            <person name="Boschi S."/>
            <person name="Funari R."/>
            <person name="Cardaioli E."/>
            <person name="Iannotti N."/>
            <person name="Marturano G."/>
            <person name="Paoli F."/>
            <person name="Bruttini M."/>
            <person name="Carapelli A."/>
            <person name="Frati F."/>
            <person name="Nardi F."/>
        </authorList>
    </citation>
    <scope>NUCLEOTIDE SEQUENCE [LARGE SCALE GENOMIC DNA]</scope>
    <source>
        <strain evidence="3">DMR45628</strain>
    </source>
</reference>
<dbReference type="PANTHER" id="PTHR31540:SF1">
    <property type="entry name" value="CENTROSOMAL PROTEIN OF 131 KDA"/>
    <property type="match status" value="1"/>
</dbReference>
<dbReference type="Proteomes" id="UP001458880">
    <property type="component" value="Unassembled WGS sequence"/>
</dbReference>
<proteinExistence type="predicted"/>
<dbReference type="AlphaFoldDB" id="A0AAW1HFE2"/>
<keyword evidence="1" id="KW-0175">Coiled coil</keyword>
<evidence type="ECO:0000256" key="1">
    <source>
        <dbReference type="SAM" id="Coils"/>
    </source>
</evidence>